<gene>
    <name evidence="3" type="ORF">J21TS3_19440</name>
</gene>
<keyword evidence="2" id="KW-0472">Membrane</keyword>
<evidence type="ECO:0000313" key="3">
    <source>
        <dbReference type="EMBL" id="GIO67123.1"/>
    </source>
</evidence>
<feature type="transmembrane region" description="Helical" evidence="2">
    <location>
        <begin position="58"/>
        <end position="78"/>
    </location>
</feature>
<sequence>MDFKYKSQLTAFDRVILCTTVLIFPAGYVIFPLGLVIALIRVFSTHFHRSCKGRNHRLLGWAFTLTYLVTMFIFLITYDEFGPAEAAESIANAVVYGAFLLLPAFIFFSLIGPSDRNFNRLLSQYHWLVMERGITSVRQIALETRQSPIPAERDLNFMINHRMLPLGVIENGMLKFMPGSYPFEQQAEASEEAHPQPDIGNHENPDMQGPRALECPGCGVRVVVAPHEQKECEYCGNVIICA</sequence>
<comment type="caution">
    <text evidence="3">The sequence shown here is derived from an EMBL/GenBank/DDBJ whole genome shotgun (WGS) entry which is preliminary data.</text>
</comment>
<evidence type="ECO:0000256" key="2">
    <source>
        <dbReference type="SAM" id="Phobius"/>
    </source>
</evidence>
<organism evidence="3 4">
    <name type="scientific">Paenibacillus cookii</name>
    <dbReference type="NCBI Taxonomy" id="157839"/>
    <lineage>
        <taxon>Bacteria</taxon>
        <taxon>Bacillati</taxon>
        <taxon>Bacillota</taxon>
        <taxon>Bacilli</taxon>
        <taxon>Bacillales</taxon>
        <taxon>Paenibacillaceae</taxon>
        <taxon>Paenibacillus</taxon>
    </lineage>
</organism>
<keyword evidence="2" id="KW-1133">Transmembrane helix</keyword>
<keyword evidence="2" id="KW-0812">Transmembrane</keyword>
<feature type="transmembrane region" description="Helical" evidence="2">
    <location>
        <begin position="14"/>
        <end position="37"/>
    </location>
</feature>
<protein>
    <submittedName>
        <fullName evidence="3">Uncharacterized protein</fullName>
    </submittedName>
</protein>
<keyword evidence="4" id="KW-1185">Reference proteome</keyword>
<name>A0ABQ4LVG7_9BACL</name>
<dbReference type="EMBL" id="BORW01000007">
    <property type="protein sequence ID" value="GIO67123.1"/>
    <property type="molecule type" value="Genomic_DNA"/>
</dbReference>
<accession>A0ABQ4LVG7</accession>
<reference evidence="3 4" key="1">
    <citation type="submission" date="2021-03" db="EMBL/GenBank/DDBJ databases">
        <title>Antimicrobial resistance genes in bacteria isolated from Japanese honey, and their potential for conferring macrolide and lincosamide resistance in the American foulbrood pathogen Paenibacillus larvae.</title>
        <authorList>
            <person name="Okamoto M."/>
            <person name="Kumagai M."/>
            <person name="Kanamori H."/>
            <person name="Takamatsu D."/>
        </authorList>
    </citation>
    <scope>NUCLEOTIDE SEQUENCE [LARGE SCALE GENOMIC DNA]</scope>
    <source>
        <strain evidence="3 4">J21TS3</strain>
    </source>
</reference>
<dbReference type="Proteomes" id="UP000680638">
    <property type="component" value="Unassembled WGS sequence"/>
</dbReference>
<evidence type="ECO:0000313" key="4">
    <source>
        <dbReference type="Proteomes" id="UP000680638"/>
    </source>
</evidence>
<feature type="region of interest" description="Disordered" evidence="1">
    <location>
        <begin position="186"/>
        <end position="208"/>
    </location>
</feature>
<proteinExistence type="predicted"/>
<evidence type="ECO:0000256" key="1">
    <source>
        <dbReference type="SAM" id="MobiDB-lite"/>
    </source>
</evidence>
<feature type="compositionally biased region" description="Basic and acidic residues" evidence="1">
    <location>
        <begin position="191"/>
        <end position="205"/>
    </location>
</feature>
<dbReference type="RefSeq" id="WP_212949235.1">
    <property type="nucleotide sequence ID" value="NZ_BORW01000007.1"/>
</dbReference>
<feature type="transmembrane region" description="Helical" evidence="2">
    <location>
        <begin position="90"/>
        <end position="111"/>
    </location>
</feature>